<protein>
    <submittedName>
        <fullName evidence="2">Uncharacterized protein</fullName>
    </submittedName>
</protein>
<proteinExistence type="predicted"/>
<dbReference type="STRING" id="1509407.A0A0L1IQ84"/>
<feature type="region of interest" description="Disordered" evidence="1">
    <location>
        <begin position="1"/>
        <end position="20"/>
    </location>
</feature>
<sequence length="258" mass="28221">MTKKSAISNSNLPSASTPSISRSTINRCCFNDLTPADTIHRSELDTVNVFRKSFPGSSGVTPLSPANTTIRRSKISHTVIANSYVRRCKLTNCELVNVCSAKSLDANGSRFDTVRSIRGHTSVQNSTVTGQSTLNRSKVHGSSVMDESCIRRSHLEDVRVARSRVKRSKLQNCDVSDCVIIRTDFTGMTLRHGVWKNGKLVGRVGDNEVVMVTQDGQNIGHVSSEKLVTQDAKAWDPDSDGSDKESLNSDDLPPPYQP</sequence>
<dbReference type="RefSeq" id="XP_015402570.1">
    <property type="nucleotide sequence ID" value="XM_015555020.1"/>
</dbReference>
<dbReference type="OrthoDB" id="4187970at2759"/>
<name>A0A0L1IQ84_ASPN3</name>
<comment type="caution">
    <text evidence="2">The sequence shown here is derived from an EMBL/GenBank/DDBJ whole genome shotgun (WGS) entry which is preliminary data.</text>
</comment>
<reference evidence="2 3" key="1">
    <citation type="submission" date="2014-06" db="EMBL/GenBank/DDBJ databases">
        <title>The Genome of the Aflatoxigenic Filamentous Fungus Aspergillus nomius.</title>
        <authorList>
            <person name="Moore M.G."/>
            <person name="Shannon B.M."/>
            <person name="Brian M.M."/>
        </authorList>
    </citation>
    <scope>NUCLEOTIDE SEQUENCE [LARGE SCALE GENOMIC DNA]</scope>
    <source>
        <strain evidence="2 3">NRRL 13137</strain>
    </source>
</reference>
<feature type="region of interest" description="Disordered" evidence="1">
    <location>
        <begin position="223"/>
        <end position="258"/>
    </location>
</feature>
<dbReference type="GeneID" id="26811568"/>
<organism evidence="2 3">
    <name type="scientific">Aspergillus nomiae NRRL (strain ATCC 15546 / NRRL 13137 / CBS 260.88 / M93)</name>
    <dbReference type="NCBI Taxonomy" id="1509407"/>
    <lineage>
        <taxon>Eukaryota</taxon>
        <taxon>Fungi</taxon>
        <taxon>Dikarya</taxon>
        <taxon>Ascomycota</taxon>
        <taxon>Pezizomycotina</taxon>
        <taxon>Eurotiomycetes</taxon>
        <taxon>Eurotiomycetidae</taxon>
        <taxon>Eurotiales</taxon>
        <taxon>Aspergillaceae</taxon>
        <taxon>Aspergillus</taxon>
        <taxon>Aspergillus subgen. Circumdati</taxon>
    </lineage>
</organism>
<dbReference type="SUPFAM" id="SSF141571">
    <property type="entry name" value="Pentapeptide repeat-like"/>
    <property type="match status" value="1"/>
</dbReference>
<dbReference type="EMBL" id="JNOM01000424">
    <property type="protein sequence ID" value="KNG81647.1"/>
    <property type="molecule type" value="Genomic_DNA"/>
</dbReference>
<feature type="compositionally biased region" description="Basic and acidic residues" evidence="1">
    <location>
        <begin position="233"/>
        <end position="247"/>
    </location>
</feature>
<dbReference type="Gene3D" id="2.160.20.80">
    <property type="entry name" value="E3 ubiquitin-protein ligase SopA"/>
    <property type="match status" value="1"/>
</dbReference>
<dbReference type="AlphaFoldDB" id="A0A0L1IQ84"/>
<evidence type="ECO:0000313" key="2">
    <source>
        <dbReference type="EMBL" id="KNG81647.1"/>
    </source>
</evidence>
<evidence type="ECO:0000313" key="3">
    <source>
        <dbReference type="Proteomes" id="UP000037505"/>
    </source>
</evidence>
<gene>
    <name evidence="2" type="ORF">ANOM_009764</name>
</gene>
<accession>A0A0L1IQ84</accession>
<dbReference type="Proteomes" id="UP000037505">
    <property type="component" value="Unassembled WGS sequence"/>
</dbReference>
<keyword evidence="3" id="KW-1185">Reference proteome</keyword>
<evidence type="ECO:0000256" key="1">
    <source>
        <dbReference type="SAM" id="MobiDB-lite"/>
    </source>
</evidence>